<reference evidence="2" key="1">
    <citation type="submission" date="2018-03" db="EMBL/GenBank/DDBJ databases">
        <authorList>
            <person name="Batty M. E."/>
            <person name="Batty M E."/>
        </authorList>
    </citation>
    <scope>NUCLEOTIDE SEQUENCE [LARGE SCALE GENOMIC DNA]</scope>
</reference>
<dbReference type="RefSeq" id="WP_108839997.1">
    <property type="nucleotide sequence ID" value="NZ_OOHR01000012.1"/>
</dbReference>
<name>A0A2R8F232_ORITS</name>
<protein>
    <submittedName>
        <fullName evidence="1">Uncharacterized protein</fullName>
    </submittedName>
</protein>
<dbReference type="Proteomes" id="UP000244889">
    <property type="component" value="Unassembled WGS sequence"/>
</dbReference>
<organism evidence="1 2">
    <name type="scientific">Orientia tsutsugamushi</name>
    <name type="common">Rickettsia tsutsugamushi</name>
    <dbReference type="NCBI Taxonomy" id="784"/>
    <lineage>
        <taxon>Bacteria</taxon>
        <taxon>Pseudomonadati</taxon>
        <taxon>Pseudomonadota</taxon>
        <taxon>Alphaproteobacteria</taxon>
        <taxon>Rickettsiales</taxon>
        <taxon>Rickettsiaceae</taxon>
        <taxon>Rickettsieae</taxon>
        <taxon>Orientia</taxon>
    </lineage>
</organism>
<accession>A0A2R8F232</accession>
<dbReference type="AlphaFoldDB" id="A0A2R8F232"/>
<sequence>MFKTNRKIGYKINQALTTLSQDAEDYFTQSWSEEVVGYRYEDGSTVLHRASQIVSPLERLVEVCSRFSKLKGINIISAAKNNDGHTFLHLIKDDITKNIVKGVLFGPEIVSENLVSNIILCMQKFIYNTSSKDNNTLVMWPIPIFEFQDICTKLSEEGGKAVLSEKASNPIKHTVHDVFAGYIKCTIENNTLFGFKNNVVLSKAMSIVLANKVNMDNGIQGKHGTLITINLNNTETSDTNNIIEALKAKYDIARSITVLKLSERSTQDRGDNQVCMSYMQTETDHHRDATLCKSTNITVNRLPTGELPGPASNISRLSSDVGIIDSSSEEYTANDLYENIRFASLDEFIRACNIDNVGISCCIGEAV</sequence>
<evidence type="ECO:0000313" key="1">
    <source>
        <dbReference type="EMBL" id="SPM45486.1"/>
    </source>
</evidence>
<proteinExistence type="predicted"/>
<evidence type="ECO:0000313" key="2">
    <source>
        <dbReference type="Proteomes" id="UP000244889"/>
    </source>
</evidence>
<gene>
    <name evidence="1" type="ORF">FPW1038_00342</name>
</gene>
<dbReference type="EMBL" id="OOHR01000012">
    <property type="protein sequence ID" value="SPM45486.1"/>
    <property type="molecule type" value="Genomic_DNA"/>
</dbReference>